<dbReference type="InterPro" id="IPR012548">
    <property type="entry name" value="MATCAP"/>
</dbReference>
<organism evidence="5 6">
    <name type="scientific">candidate division WS6 bacterium GW2011_GWC2_36_7</name>
    <dbReference type="NCBI Taxonomy" id="1619091"/>
    <lineage>
        <taxon>Bacteria</taxon>
        <taxon>Candidatus Dojkabacteria</taxon>
    </lineage>
</organism>
<name>A0A0G0F281_9BACT</name>
<keyword evidence="4" id="KW-0482">Metalloprotease</keyword>
<gene>
    <name evidence="5" type="ORF">US24_C0009G0003</name>
</gene>
<dbReference type="Proteomes" id="UP000034075">
    <property type="component" value="Unassembled WGS sequence"/>
</dbReference>
<dbReference type="PANTHER" id="PTHR31817:SF0">
    <property type="entry name" value="CHROMOSOME UNDETERMINED SCAFFOLD_67, WHOLE GENOME SHOTGUN SEQUENCE"/>
    <property type="match status" value="1"/>
</dbReference>
<evidence type="ECO:0000256" key="3">
    <source>
        <dbReference type="ARBA" id="ARBA00022801"/>
    </source>
</evidence>
<dbReference type="GO" id="GO:0080164">
    <property type="term" value="P:regulation of nitric oxide metabolic process"/>
    <property type="evidence" value="ECO:0007669"/>
    <property type="project" value="TreeGrafter"/>
</dbReference>
<evidence type="ECO:0008006" key="7">
    <source>
        <dbReference type="Google" id="ProtNLM"/>
    </source>
</evidence>
<keyword evidence="2" id="KW-0645">Protease</keyword>
<sequence>MEIFNRKKKTLKLDEVTKLLSELRIPTALVFTPINLESEKKKFFNSDTYNPIFEYRIVKNNNKEILKKLSNVKEIVDVDPRISDFYLQLIDSKKEASDLMHSVGNNEEITDISVHRYGKPSDKLFRNAARVLRGKLDSYNVIDEDTIKKGDILYYDDIVKVFNIVFQELGLDGWTVNKSINIAKNGVKIGVKRKEILVDENIERTKFKLRKTLIHEVGTHALRAHNGLMCGFDAFSNANLPEYLDVEEGLATWNENSMGLLTEKWLKNKAALAWAIYLGEDLSFRELYNVLLAVLPKYSAFDVTYRVKRGLGDTHDRGIYSKDVAYFRGFRKVKKKLEENPRLYNQLYAGKITFKQCEWVEDGLLPMPTNVPNKDKWLEIFEKAGI</sequence>
<dbReference type="Pfam" id="PF08014">
    <property type="entry name" value="MATCAP"/>
    <property type="match status" value="1"/>
</dbReference>
<protein>
    <recommendedName>
        <fullName evidence="7">DUF1704 domain-containing protein</fullName>
    </recommendedName>
</protein>
<reference evidence="5 6" key="1">
    <citation type="journal article" date="2015" name="Nature">
        <title>rRNA introns, odd ribosomes, and small enigmatic genomes across a large radiation of phyla.</title>
        <authorList>
            <person name="Brown C.T."/>
            <person name="Hug L.A."/>
            <person name="Thomas B.C."/>
            <person name="Sharon I."/>
            <person name="Castelle C.J."/>
            <person name="Singh A."/>
            <person name="Wilkins M.J."/>
            <person name="Williams K.H."/>
            <person name="Banfield J.F."/>
        </authorList>
    </citation>
    <scope>NUCLEOTIDE SEQUENCE [LARGE SCALE GENOMIC DNA]</scope>
</reference>
<evidence type="ECO:0000256" key="2">
    <source>
        <dbReference type="ARBA" id="ARBA00022670"/>
    </source>
</evidence>
<evidence type="ECO:0000313" key="6">
    <source>
        <dbReference type="Proteomes" id="UP000034075"/>
    </source>
</evidence>
<evidence type="ECO:0000313" key="5">
    <source>
        <dbReference type="EMBL" id="KKQ11952.1"/>
    </source>
</evidence>
<dbReference type="GO" id="GO:0008237">
    <property type="term" value="F:metallopeptidase activity"/>
    <property type="evidence" value="ECO:0007669"/>
    <property type="project" value="UniProtKB-KW"/>
</dbReference>
<dbReference type="SMART" id="SM01154">
    <property type="entry name" value="DUF1704"/>
    <property type="match status" value="1"/>
</dbReference>
<accession>A0A0G0F281</accession>
<proteinExistence type="predicted"/>
<comment type="caution">
    <text evidence="5">The sequence shown here is derived from an EMBL/GenBank/DDBJ whole genome shotgun (WGS) entry which is preliminary data.</text>
</comment>
<dbReference type="GO" id="GO:0006508">
    <property type="term" value="P:proteolysis"/>
    <property type="evidence" value="ECO:0007669"/>
    <property type="project" value="UniProtKB-KW"/>
</dbReference>
<evidence type="ECO:0000256" key="4">
    <source>
        <dbReference type="ARBA" id="ARBA00023049"/>
    </source>
</evidence>
<dbReference type="EMBL" id="LBSF01000009">
    <property type="protein sequence ID" value="KKQ11952.1"/>
    <property type="molecule type" value="Genomic_DNA"/>
</dbReference>
<evidence type="ECO:0000256" key="1">
    <source>
        <dbReference type="ARBA" id="ARBA00001947"/>
    </source>
</evidence>
<dbReference type="AlphaFoldDB" id="A0A0G0F281"/>
<dbReference type="PANTHER" id="PTHR31817">
    <property type="match status" value="1"/>
</dbReference>
<keyword evidence="3" id="KW-0378">Hydrolase</keyword>
<comment type="cofactor">
    <cofactor evidence="1">
        <name>Zn(2+)</name>
        <dbReference type="ChEBI" id="CHEBI:29105"/>
    </cofactor>
</comment>